<dbReference type="InterPro" id="IPR008040">
    <property type="entry name" value="Hydant_A_N"/>
</dbReference>
<evidence type="ECO:0000313" key="9">
    <source>
        <dbReference type="Proteomes" id="UP000188318"/>
    </source>
</evidence>
<dbReference type="InterPro" id="IPR021860">
    <property type="entry name" value="Peptidase_S12_Pab87-rel_C"/>
</dbReference>
<dbReference type="EMBL" id="KV907493">
    <property type="protein sequence ID" value="OOG00337.1"/>
    <property type="molecule type" value="Genomic_DNA"/>
</dbReference>
<gene>
    <name evidence="8" type="ORF">ASPCADRAFT_502671</name>
</gene>
<dbReference type="Pfam" id="PF02538">
    <property type="entry name" value="Hydantoinase_B"/>
    <property type="match status" value="1"/>
</dbReference>
<protein>
    <submittedName>
        <fullName evidence="8">Uncharacterized protein</fullName>
    </submittedName>
</protein>
<dbReference type="Pfam" id="PF01968">
    <property type="entry name" value="Hydantoinase_A"/>
    <property type="match status" value="1"/>
</dbReference>
<feature type="domain" description="Beta-lactamase-related" evidence="2">
    <location>
        <begin position="1370"/>
        <end position="1704"/>
    </location>
</feature>
<accession>A0A1R3S0S0</accession>
<dbReference type="GO" id="GO:0006749">
    <property type="term" value="P:glutathione metabolic process"/>
    <property type="evidence" value="ECO:0007669"/>
    <property type="project" value="TreeGrafter"/>
</dbReference>
<evidence type="ECO:0000259" key="4">
    <source>
        <dbReference type="Pfam" id="PF02538"/>
    </source>
</evidence>
<dbReference type="PANTHER" id="PTHR11365:SF2">
    <property type="entry name" value="5-OXOPROLINASE"/>
    <property type="match status" value="1"/>
</dbReference>
<dbReference type="Pfam" id="PF05378">
    <property type="entry name" value="Hydant_A_N"/>
    <property type="match status" value="1"/>
</dbReference>
<dbReference type="Gene3D" id="2.40.128.600">
    <property type="match status" value="1"/>
</dbReference>
<comment type="similarity">
    <text evidence="1">Belongs to the oxoprolinase family.</text>
</comment>
<dbReference type="InterPro" id="IPR049517">
    <property type="entry name" value="ACX-like_C"/>
</dbReference>
<dbReference type="OrthoDB" id="3643at2759"/>
<dbReference type="Pfam" id="PF19278">
    <property type="entry name" value="Hydant_A_C"/>
    <property type="match status" value="1"/>
</dbReference>
<evidence type="ECO:0000259" key="7">
    <source>
        <dbReference type="Pfam" id="PF19278"/>
    </source>
</evidence>
<proteinExistence type="inferred from homology"/>
<dbReference type="InterPro" id="IPR001466">
    <property type="entry name" value="Beta-lactam-related"/>
</dbReference>
<evidence type="ECO:0000256" key="1">
    <source>
        <dbReference type="ARBA" id="ARBA00010403"/>
    </source>
</evidence>
<evidence type="ECO:0000259" key="5">
    <source>
        <dbReference type="Pfam" id="PF05378"/>
    </source>
</evidence>
<dbReference type="PANTHER" id="PTHR11365">
    <property type="entry name" value="5-OXOPROLINASE RELATED"/>
    <property type="match status" value="1"/>
</dbReference>
<dbReference type="OMA" id="RREFNFN"/>
<dbReference type="Gene3D" id="3.40.710.10">
    <property type="entry name" value="DD-peptidase/beta-lactamase superfamily"/>
    <property type="match status" value="1"/>
</dbReference>
<dbReference type="VEuPathDB" id="FungiDB:ASPCADRAFT_502671"/>
<dbReference type="InterPro" id="IPR002821">
    <property type="entry name" value="Hydantoinase_A"/>
</dbReference>
<name>A0A1R3S0S0_ASPC5</name>
<dbReference type="InterPro" id="IPR003692">
    <property type="entry name" value="Hydantoinase_B"/>
</dbReference>
<reference evidence="9" key="1">
    <citation type="journal article" date="2017" name="Genome Biol.">
        <title>Comparative genomics reveals high biological diversity and specific adaptations in the industrially and medically important fungal genus Aspergillus.</title>
        <authorList>
            <person name="de Vries R.P."/>
            <person name="Riley R."/>
            <person name="Wiebenga A."/>
            <person name="Aguilar-Osorio G."/>
            <person name="Amillis S."/>
            <person name="Uchima C.A."/>
            <person name="Anderluh G."/>
            <person name="Asadollahi M."/>
            <person name="Askin M."/>
            <person name="Barry K."/>
            <person name="Battaglia E."/>
            <person name="Bayram O."/>
            <person name="Benocci T."/>
            <person name="Braus-Stromeyer S.A."/>
            <person name="Caldana C."/>
            <person name="Canovas D."/>
            <person name="Cerqueira G.C."/>
            <person name="Chen F."/>
            <person name="Chen W."/>
            <person name="Choi C."/>
            <person name="Clum A."/>
            <person name="Dos Santos R.A."/>
            <person name="Damasio A.R."/>
            <person name="Diallinas G."/>
            <person name="Emri T."/>
            <person name="Fekete E."/>
            <person name="Flipphi M."/>
            <person name="Freyberg S."/>
            <person name="Gallo A."/>
            <person name="Gournas C."/>
            <person name="Habgood R."/>
            <person name="Hainaut M."/>
            <person name="Harispe M.L."/>
            <person name="Henrissat B."/>
            <person name="Hilden K.S."/>
            <person name="Hope R."/>
            <person name="Hossain A."/>
            <person name="Karabika E."/>
            <person name="Karaffa L."/>
            <person name="Karanyi Z."/>
            <person name="Krasevec N."/>
            <person name="Kuo A."/>
            <person name="Kusch H."/>
            <person name="LaButti K."/>
            <person name="Lagendijk E.L."/>
            <person name="Lapidus A."/>
            <person name="Levasseur A."/>
            <person name="Lindquist E."/>
            <person name="Lipzen A."/>
            <person name="Logrieco A.F."/>
            <person name="MacCabe A."/>
            <person name="Maekelae M.R."/>
            <person name="Malavazi I."/>
            <person name="Melin P."/>
            <person name="Meyer V."/>
            <person name="Mielnichuk N."/>
            <person name="Miskei M."/>
            <person name="Molnar A.P."/>
            <person name="Mule G."/>
            <person name="Ngan C.Y."/>
            <person name="Orejas M."/>
            <person name="Orosz E."/>
            <person name="Ouedraogo J.P."/>
            <person name="Overkamp K.M."/>
            <person name="Park H.-S."/>
            <person name="Perrone G."/>
            <person name="Piumi F."/>
            <person name="Punt P.J."/>
            <person name="Ram A.F."/>
            <person name="Ramon A."/>
            <person name="Rauscher S."/>
            <person name="Record E."/>
            <person name="Riano-Pachon D.M."/>
            <person name="Robert V."/>
            <person name="Roehrig J."/>
            <person name="Ruller R."/>
            <person name="Salamov A."/>
            <person name="Salih N.S."/>
            <person name="Samson R.A."/>
            <person name="Sandor E."/>
            <person name="Sanguinetti M."/>
            <person name="Schuetze T."/>
            <person name="Sepcic K."/>
            <person name="Shelest E."/>
            <person name="Sherlock G."/>
            <person name="Sophianopoulou V."/>
            <person name="Squina F.M."/>
            <person name="Sun H."/>
            <person name="Susca A."/>
            <person name="Todd R.B."/>
            <person name="Tsang A."/>
            <person name="Unkles S.E."/>
            <person name="van de Wiele N."/>
            <person name="van Rossen-Uffink D."/>
            <person name="Oliveira J.V."/>
            <person name="Vesth T.C."/>
            <person name="Visser J."/>
            <person name="Yu J.-H."/>
            <person name="Zhou M."/>
            <person name="Andersen M.R."/>
            <person name="Archer D.B."/>
            <person name="Baker S.E."/>
            <person name="Benoit I."/>
            <person name="Brakhage A.A."/>
            <person name="Braus G.H."/>
            <person name="Fischer R."/>
            <person name="Frisvad J.C."/>
            <person name="Goldman G.H."/>
            <person name="Houbraken J."/>
            <person name="Oakley B."/>
            <person name="Pocsi I."/>
            <person name="Scazzocchio C."/>
            <person name="Seiboth B."/>
            <person name="vanKuyk P.A."/>
            <person name="Wortman J."/>
            <person name="Dyer P.S."/>
            <person name="Grigoriev I.V."/>
        </authorList>
    </citation>
    <scope>NUCLEOTIDE SEQUENCE [LARGE SCALE GENOMIC DNA]</scope>
    <source>
        <strain evidence="9">ITEM 5010</strain>
    </source>
</reference>
<keyword evidence="9" id="KW-1185">Reference proteome</keyword>
<dbReference type="Pfam" id="PF11954">
    <property type="entry name" value="DUF3471"/>
    <property type="match status" value="1"/>
</dbReference>
<dbReference type="InterPro" id="IPR045079">
    <property type="entry name" value="Oxoprolinase-like"/>
</dbReference>
<dbReference type="Pfam" id="PF00144">
    <property type="entry name" value="Beta-lactamase"/>
    <property type="match status" value="1"/>
</dbReference>
<evidence type="ECO:0000259" key="3">
    <source>
        <dbReference type="Pfam" id="PF01968"/>
    </source>
</evidence>
<dbReference type="STRING" id="602072.A0A1R3S0S0"/>
<dbReference type="GO" id="GO:0017168">
    <property type="term" value="F:5-oxoprolinase (ATP-hydrolyzing) activity"/>
    <property type="evidence" value="ECO:0007669"/>
    <property type="project" value="TreeGrafter"/>
</dbReference>
<organism evidence="8 9">
    <name type="scientific">Aspergillus carbonarius (strain ITEM 5010)</name>
    <dbReference type="NCBI Taxonomy" id="602072"/>
    <lineage>
        <taxon>Eukaryota</taxon>
        <taxon>Fungi</taxon>
        <taxon>Dikarya</taxon>
        <taxon>Ascomycota</taxon>
        <taxon>Pezizomycotina</taxon>
        <taxon>Eurotiomycetes</taxon>
        <taxon>Eurotiomycetidae</taxon>
        <taxon>Eurotiales</taxon>
        <taxon>Aspergillaceae</taxon>
        <taxon>Aspergillus</taxon>
        <taxon>Aspergillus subgen. Circumdati</taxon>
    </lineage>
</organism>
<dbReference type="InterPro" id="IPR012338">
    <property type="entry name" value="Beta-lactam/transpept-like"/>
</dbReference>
<feature type="domain" description="Hydantoinase B/oxoprolinase" evidence="4">
    <location>
        <begin position="740"/>
        <end position="1267"/>
    </location>
</feature>
<sequence length="1872" mass="205816">MPGPEKITISIDRGGTFTDVHAVVPGRPDIILKLLSVDPGHYQDAPTEGIRQILELVTGEPHPRGQPLKLDRIGSLRMGTTVATNALLERKGARSVLLTTKGFRDLLKIGDQSRPNIFDLSMARPGVLPERVVEINERVVPCHPLADKDCFTNARIVEGTTGEKFRVVQELDIEEVRPVLQQLKEQGYQSLSVALVHSFAYPEHESMIGELAESMGFSVTLSSKLQPMIKVVPRGMSAAADAYLTPVIKTYIDSISDSFEGGLEKQQECRFEFMQSDGGLVDFRRFSGLKAILSGPAAGVVGFAATSWDPKEKTPVIGFDMGGTSTDVSRFDGHLEHVFGSKVAGVLIQSPQLDINTVAAGGGSILSWRNGLFYVGPESASAHPGPACYRKGGPLTVTDANLFLGRLLPEYFPHIFGPNEDQPLDIEVTTQLFDELTEKINTERKEKGQSEFTAEEVALGFLKVADESMARPIRNLTEARGFETASHHLACFGGAGGQHACTVAASLGISRIIIHKFSSVLSAYGLALAEVVKESQEPVSTDYSTSQSTLEKRFQDIIKAATEDMETQGFSDDQVRHELYLNLRYEGSDTSLMILRPEDESDFLEQFRARHRREFGFNSDRPVLVDDIRVRTIACSKVRTEKSPLVQLREATLKDVTGGPDNTSQAYFDGHSERIDTPVYQLNKLDKNTRVHGPAIIIDETQTVVVAPNAVASILETCIVIDLKELPGDSNGEGGSSGIDPIRLTIFGHRFMSIAEQMGRTLQKTSVSTNIKERLDFSCALFSPDGGLVANAPHVPVHLGSMQFAVRYQHEKWLGNLQDGDVLVANHPSSGGTHLPDITVITPVFDRPGGTEIMFYVASRGHHADIGGILPGSMPPKSTELWQEGAAIEGDKIVSNGVFDEERMMELLVHKPAQYEGCSGARCISDNLSDLKAQIAANTRGISLIQALFAEYGVETVQKYMYAIQATAETAVRNLLKDLYKKFGGRPLEAVDYMDDGTPIKLKVTINGSDGSAVFDFAGTGPEVYGGWNAPIAITHSAIIYCLRCMINADMPLNQGCLAPIDIQVPSPSILSPTKSAAVVGGNVVTSQRVTDVVLKAFQACAASQGCCNNLTFGTNSKRNPETGEVIPGFGYYETIAGGSGAGPTWNGESGIHVHMTNTRITDPEILEKRYPTLLRRFTLREGSGGKGQHPGGDGVIRDIEFLSPMQVSILSERRVYRPYGLEGGEDAQPGLNLWITKDRNTGRERRVNIGGKNTVSMKTHDRIKFDSSYMFLVFPTDNAIWHVRPNKNTESGCRIRRAHHTIGVLQATAPYLFVSHPRTPDRSYSLRPRPPAPPLPLLQPSILSPRLIHRIQQQTMVLRQDISPITPEFDDLVDKLLGKWKIPGLTISIVHGSSTYAKAYGYASFPSTPMTVDSLFSTCSTTKAFTAAALSLAIDDSKSTSGPISWSTPVSSLIREDFVLSTPSATTNTTIEDILSHRSGLSGHFGVMALAYPDEDLRTAVRKLRHLPLAYPPRTTFNYCNHMFMVASHLIEHLNGEDMGTTLKRRIWDPLNMTDTYFSLDEVRKLPAAAERLVRGYTWNSETNTYHEEPYMNYAPTTGTGAIVSNVLDYAKWLRTLVYQTGPISPEGHTALRLPRTVIAQADWDNMLAPPGGYHLYTMGWFVDYYHGEQVYWHTGSWYGFGIMVGFLPARGFAFAMMGNTQNARIAQLELYLYLIDALIGKRGGAAAAEREAHMARLGKQIQEMERGYTDSVEQVIERLFPGLDIKLPHALALEAYTGRYEHPAYGDLVLCEKDGKLVVDLTDRVLKKCLRFEHVSGEFFVVKDYTPGAEAVDPDYMKAEFYVNAKGVAMELGIDMEPAVGEKIWFKRAP</sequence>
<evidence type="ECO:0000259" key="6">
    <source>
        <dbReference type="Pfam" id="PF11954"/>
    </source>
</evidence>
<feature type="domain" description="Acetophenone carboxylase-like C-terminal" evidence="7">
    <location>
        <begin position="545"/>
        <end position="725"/>
    </location>
</feature>
<dbReference type="Proteomes" id="UP000188318">
    <property type="component" value="Unassembled WGS sequence"/>
</dbReference>
<evidence type="ECO:0000313" key="8">
    <source>
        <dbReference type="EMBL" id="OOG00337.1"/>
    </source>
</evidence>
<feature type="domain" description="Peptidase S12 Pab87-related C-terminal" evidence="6">
    <location>
        <begin position="1770"/>
        <end position="1870"/>
    </location>
</feature>
<dbReference type="SUPFAM" id="SSF56601">
    <property type="entry name" value="beta-lactamase/transpeptidase-like"/>
    <property type="match status" value="1"/>
</dbReference>
<evidence type="ECO:0000259" key="2">
    <source>
        <dbReference type="Pfam" id="PF00144"/>
    </source>
</evidence>
<feature type="domain" description="Hydantoinase/oxoprolinase N-terminal" evidence="5">
    <location>
        <begin position="9"/>
        <end position="215"/>
    </location>
</feature>
<feature type="domain" description="Hydantoinase A/oxoprolinase" evidence="3">
    <location>
        <begin position="234"/>
        <end position="534"/>
    </location>
</feature>
<dbReference type="GO" id="GO:0005829">
    <property type="term" value="C:cytosol"/>
    <property type="evidence" value="ECO:0007669"/>
    <property type="project" value="TreeGrafter"/>
</dbReference>